<feature type="transmembrane region" description="Helical" evidence="6">
    <location>
        <begin position="64"/>
        <end position="84"/>
    </location>
</feature>
<dbReference type="OrthoDB" id="2261376at2759"/>
<organism evidence="8 9">
    <name type="scientific">Candidula unifasciata</name>
    <dbReference type="NCBI Taxonomy" id="100452"/>
    <lineage>
        <taxon>Eukaryota</taxon>
        <taxon>Metazoa</taxon>
        <taxon>Spiralia</taxon>
        <taxon>Lophotrochozoa</taxon>
        <taxon>Mollusca</taxon>
        <taxon>Gastropoda</taxon>
        <taxon>Heterobranchia</taxon>
        <taxon>Euthyneura</taxon>
        <taxon>Panpulmonata</taxon>
        <taxon>Eupulmonata</taxon>
        <taxon>Stylommatophora</taxon>
        <taxon>Helicina</taxon>
        <taxon>Helicoidea</taxon>
        <taxon>Geomitridae</taxon>
        <taxon>Candidula</taxon>
    </lineage>
</organism>
<dbReference type="Pfam" id="PF07690">
    <property type="entry name" value="MFS_1"/>
    <property type="match status" value="1"/>
</dbReference>
<dbReference type="GO" id="GO:0016020">
    <property type="term" value="C:membrane"/>
    <property type="evidence" value="ECO:0007669"/>
    <property type="project" value="UniProtKB-SubCell"/>
</dbReference>
<feature type="domain" description="Major facilitator superfamily (MFS) profile" evidence="7">
    <location>
        <begin position="1"/>
        <end position="389"/>
    </location>
</feature>
<gene>
    <name evidence="8" type="ORF">CUNI_LOCUS20233</name>
</gene>
<dbReference type="SUPFAM" id="SSF103473">
    <property type="entry name" value="MFS general substrate transporter"/>
    <property type="match status" value="1"/>
</dbReference>
<evidence type="ECO:0000256" key="6">
    <source>
        <dbReference type="SAM" id="Phobius"/>
    </source>
</evidence>
<name>A0A8S4A3S5_9EUPU</name>
<dbReference type="AlphaFoldDB" id="A0A8S4A3S5"/>
<evidence type="ECO:0000256" key="5">
    <source>
        <dbReference type="SAM" id="MobiDB-lite"/>
    </source>
</evidence>
<sequence length="423" mass="46915">MLIFVLISVVYMRGGWQVWIPAFQFDLVCDNAYQKELTSTIYMVGSACGVLFLTPLADKLGSKMVMLGCLWVQAVIGTCIIWSGNIIVYLILKFLIGVTNMTAALCSYVLMTETFDTAHREVPTIAMQFFWALGIMTMALFGYLIPEWENLQLTITLPINVLSVVYFFIIPESLPWLLSKGKVGKAEQVIKTFVRVNKLPPVSDLQNTLSVFKLQTHKNSMINSLAYYGIMFSTPDLNGDRFLNLFLLGVVEIPAYILCLISNKFIGRRRSIAIFLFICAAANLSVIFIPDQSDNGADLTKLKTALVIIGKFGITGSYSTIYLYASEVFPTVVRNQGVGASSFFENIGSIAAPNMVYANNSLNNLPLGIFGGLTIVGCGLVLLLPETHNRLLPQTIEEVEKGRDDAKQHKPTVTETYKQKDMV</sequence>
<evidence type="ECO:0000256" key="2">
    <source>
        <dbReference type="ARBA" id="ARBA00022692"/>
    </source>
</evidence>
<proteinExistence type="predicted"/>
<accession>A0A8S4A3S5</accession>
<reference evidence="8" key="1">
    <citation type="submission" date="2021-04" db="EMBL/GenBank/DDBJ databases">
        <authorList>
            <consortium name="Molecular Ecology Group"/>
        </authorList>
    </citation>
    <scope>NUCLEOTIDE SEQUENCE</scope>
</reference>
<keyword evidence="3 6" id="KW-1133">Transmembrane helix</keyword>
<dbReference type="PROSITE" id="PS50850">
    <property type="entry name" value="MFS"/>
    <property type="match status" value="1"/>
</dbReference>
<evidence type="ECO:0000256" key="3">
    <source>
        <dbReference type="ARBA" id="ARBA00022989"/>
    </source>
</evidence>
<keyword evidence="2 6" id="KW-0812">Transmembrane</keyword>
<feature type="transmembrane region" description="Helical" evidence="6">
    <location>
        <begin position="272"/>
        <end position="290"/>
    </location>
</feature>
<dbReference type="CDD" id="cd17317">
    <property type="entry name" value="MFS_SLC22"/>
    <property type="match status" value="1"/>
</dbReference>
<dbReference type="InterPro" id="IPR020846">
    <property type="entry name" value="MFS_dom"/>
</dbReference>
<feature type="transmembrane region" description="Helical" evidence="6">
    <location>
        <begin position="122"/>
        <end position="145"/>
    </location>
</feature>
<evidence type="ECO:0000256" key="1">
    <source>
        <dbReference type="ARBA" id="ARBA00004141"/>
    </source>
</evidence>
<comment type="caution">
    <text evidence="8">The sequence shown here is derived from an EMBL/GenBank/DDBJ whole genome shotgun (WGS) entry which is preliminary data.</text>
</comment>
<dbReference type="InterPro" id="IPR036259">
    <property type="entry name" value="MFS_trans_sf"/>
</dbReference>
<keyword evidence="4 6" id="KW-0472">Membrane</keyword>
<feature type="transmembrane region" description="Helical" evidence="6">
    <location>
        <begin position="365"/>
        <end position="384"/>
    </location>
</feature>
<evidence type="ECO:0000259" key="7">
    <source>
        <dbReference type="PROSITE" id="PS50850"/>
    </source>
</evidence>
<dbReference type="EMBL" id="CAJHNH020007468">
    <property type="protein sequence ID" value="CAG5134675.1"/>
    <property type="molecule type" value="Genomic_DNA"/>
</dbReference>
<evidence type="ECO:0000313" key="9">
    <source>
        <dbReference type="Proteomes" id="UP000678393"/>
    </source>
</evidence>
<feature type="transmembrane region" description="Helical" evidence="6">
    <location>
        <begin position="302"/>
        <end position="325"/>
    </location>
</feature>
<comment type="subcellular location">
    <subcellularLocation>
        <location evidence="1">Membrane</location>
        <topology evidence="1">Multi-pass membrane protein</topology>
    </subcellularLocation>
</comment>
<feature type="transmembrane region" description="Helical" evidence="6">
    <location>
        <begin position="151"/>
        <end position="170"/>
    </location>
</feature>
<protein>
    <recommendedName>
        <fullName evidence="7">Major facilitator superfamily (MFS) profile domain-containing protein</fullName>
    </recommendedName>
</protein>
<dbReference type="InterPro" id="IPR011701">
    <property type="entry name" value="MFS"/>
</dbReference>
<dbReference type="Gene3D" id="1.20.1250.20">
    <property type="entry name" value="MFS general substrate transporter like domains"/>
    <property type="match status" value="2"/>
</dbReference>
<feature type="transmembrane region" description="Helical" evidence="6">
    <location>
        <begin position="39"/>
        <end position="57"/>
    </location>
</feature>
<dbReference type="PANTHER" id="PTHR24064">
    <property type="entry name" value="SOLUTE CARRIER FAMILY 22 MEMBER"/>
    <property type="match status" value="1"/>
</dbReference>
<evidence type="ECO:0000256" key="4">
    <source>
        <dbReference type="ARBA" id="ARBA00023136"/>
    </source>
</evidence>
<dbReference type="GO" id="GO:0022857">
    <property type="term" value="F:transmembrane transporter activity"/>
    <property type="evidence" value="ECO:0007669"/>
    <property type="project" value="InterPro"/>
</dbReference>
<feature type="transmembrane region" description="Helical" evidence="6">
    <location>
        <begin position="242"/>
        <end position="266"/>
    </location>
</feature>
<evidence type="ECO:0000313" key="8">
    <source>
        <dbReference type="EMBL" id="CAG5134675.1"/>
    </source>
</evidence>
<feature type="region of interest" description="Disordered" evidence="5">
    <location>
        <begin position="400"/>
        <end position="423"/>
    </location>
</feature>
<dbReference type="Proteomes" id="UP000678393">
    <property type="component" value="Unassembled WGS sequence"/>
</dbReference>
<keyword evidence="9" id="KW-1185">Reference proteome</keyword>